<dbReference type="SMART" id="SM00220">
    <property type="entry name" value="S_TKc"/>
    <property type="match status" value="1"/>
</dbReference>
<dbReference type="PANTHER" id="PTHR47973">
    <property type="entry name" value="CYSTEINE-RICH RECEPTOR-LIKE PROTEIN KINASE 3"/>
    <property type="match status" value="1"/>
</dbReference>
<keyword evidence="6 13" id="KW-0547">Nucleotide-binding</keyword>
<keyword evidence="8 13" id="KW-0067">ATP-binding</keyword>
<keyword evidence="14" id="KW-1133">Transmembrane helix</keyword>
<dbReference type="PROSITE" id="PS00108">
    <property type="entry name" value="PROTEIN_KINASE_ST"/>
    <property type="match status" value="1"/>
</dbReference>
<name>A0A5J5AS85_9ASTE</name>
<dbReference type="Gene3D" id="3.30.430.20">
    <property type="entry name" value="Gnk2 domain, C-X8-C-X2-C motif"/>
    <property type="match status" value="2"/>
</dbReference>
<dbReference type="InterPro" id="IPR001245">
    <property type="entry name" value="Ser-Thr/Tyr_kinase_cat_dom"/>
</dbReference>
<gene>
    <name evidence="17" type="ORF">F0562_033298</name>
</gene>
<keyword evidence="14" id="KW-0812">Transmembrane</keyword>
<feature type="binding site" evidence="13">
    <location>
        <position position="303"/>
    </location>
    <ligand>
        <name>ATP</name>
        <dbReference type="ChEBI" id="CHEBI:30616"/>
    </ligand>
</feature>
<dbReference type="FunFam" id="3.30.430.20:FF:000015">
    <property type="entry name" value="Cysteine-rich receptor-like protein kinase 3"/>
    <property type="match status" value="1"/>
</dbReference>
<dbReference type="InterPro" id="IPR008271">
    <property type="entry name" value="Ser/Thr_kinase_AS"/>
</dbReference>
<evidence type="ECO:0000259" key="16">
    <source>
        <dbReference type="PROSITE" id="PS51473"/>
    </source>
</evidence>
<reference evidence="17 18" key="1">
    <citation type="submission" date="2019-09" db="EMBL/GenBank/DDBJ databases">
        <title>A chromosome-level genome assembly of the Chinese tupelo Nyssa sinensis.</title>
        <authorList>
            <person name="Yang X."/>
            <person name="Kang M."/>
            <person name="Yang Y."/>
            <person name="Xiong H."/>
            <person name="Wang M."/>
            <person name="Zhang Z."/>
            <person name="Wang Z."/>
            <person name="Wu H."/>
            <person name="Ma T."/>
            <person name="Liu J."/>
            <person name="Xi Z."/>
        </authorList>
    </citation>
    <scope>NUCLEOTIDE SEQUENCE [LARGE SCALE GENOMIC DNA]</scope>
    <source>
        <strain evidence="17">J267</strain>
        <tissue evidence="17">Leaf</tissue>
    </source>
</reference>
<evidence type="ECO:0000256" key="9">
    <source>
        <dbReference type="ARBA" id="ARBA00023170"/>
    </source>
</evidence>
<keyword evidence="3" id="KW-0808">Transferase</keyword>
<dbReference type="InterPro" id="IPR017441">
    <property type="entry name" value="Protein_kinase_ATP_BS"/>
</dbReference>
<dbReference type="Pfam" id="PF01657">
    <property type="entry name" value="Stress-antifung"/>
    <property type="match status" value="2"/>
</dbReference>
<evidence type="ECO:0000256" key="13">
    <source>
        <dbReference type="PROSITE-ProRule" id="PRU10141"/>
    </source>
</evidence>
<dbReference type="OrthoDB" id="1908121at2759"/>
<dbReference type="AlphaFoldDB" id="A0A5J5AS85"/>
<sequence>MSLSCLTIKIRKVSEQMWTTRFGVAVTGSGPDADFGLGQCYGDLSLSDCVLCYAEARSILPQCYPFNSGRIYLDGCFLRSENYSYFEEYTGPEDRALCGNITQKDSAFQKSARQAVLQAASDAPNNNGYARVRVPVSGTANESAYVLSDCWRTLDVSSCRACLQNASNSILGCLPWSEGRALNTGCFMRYSDTNFLNPEPQNGSSRETIIVIVVAVVSSVVVLVAGAVIGFYIWKHREIQKKRRGSNDAEKLAKILDDSSLNFKYSTLEKATGSFDNANKLGQGGFGMVYKGVLPDGREIAVKRLFFNNKHRAGDFYNEINIISSVEHKNLVRLLGCSCSGPESLLVYEFLPNMSLDRYIFDSNRGKELNWEKRYDIIIGTAEGLVHLHENSKIRIIHRDIKASNILLDSRLRAKIADFGLARSFQGDKSHISTAIAGTLSQAADYTVSIVTMAWKHFQLGILEELFDPNLMLHNYHDSNIKNDVLRMVHVGLLCTQEAQSLRPSMSEALVMLVKKDEHLPAPTNPPFIDENTMELNNMHEDPCYPLNASDSDSIATVSQNSFYPRHRMSSNSAFQIMKKRACIGFKVLGILQYGQTVAIKRLFFNTNQWVDHFFSENIKPHISTAITSTLGYMAPEYVVRCKLMEKADIYSFGVLEIEVVCVEGTMLSLRVHSPFYKWFGTYMGQEDYVKQLIQRWGPTQLPFLNSSTSEISPFSRHETYNYQPESSGLHVLKEMTLQIDLFETRLVLHTTRILGIQREKRLAPA</sequence>
<dbReference type="CDD" id="cd23509">
    <property type="entry name" value="Gnk2-like"/>
    <property type="match status" value="2"/>
</dbReference>
<evidence type="ECO:0000256" key="2">
    <source>
        <dbReference type="ARBA" id="ARBA00022527"/>
    </source>
</evidence>
<dbReference type="Gene3D" id="3.30.200.20">
    <property type="entry name" value="Phosphorylase Kinase, domain 1"/>
    <property type="match status" value="1"/>
</dbReference>
<dbReference type="SUPFAM" id="SSF56112">
    <property type="entry name" value="Protein kinase-like (PK-like)"/>
    <property type="match status" value="2"/>
</dbReference>
<evidence type="ECO:0000256" key="14">
    <source>
        <dbReference type="SAM" id="Phobius"/>
    </source>
</evidence>
<dbReference type="InterPro" id="IPR002902">
    <property type="entry name" value="GNK2"/>
</dbReference>
<protein>
    <recommendedName>
        <fullName evidence="1">non-specific serine/threonine protein kinase</fullName>
        <ecNumber evidence="1">2.7.11.1</ecNumber>
    </recommendedName>
</protein>
<evidence type="ECO:0000256" key="4">
    <source>
        <dbReference type="ARBA" id="ARBA00022729"/>
    </source>
</evidence>
<keyword evidence="14" id="KW-0472">Membrane</keyword>
<dbReference type="FunFam" id="1.10.510.10:FF:001023">
    <property type="entry name" value="Os07g0541700 protein"/>
    <property type="match status" value="1"/>
</dbReference>
<evidence type="ECO:0000256" key="10">
    <source>
        <dbReference type="ARBA" id="ARBA00023180"/>
    </source>
</evidence>
<dbReference type="PROSITE" id="PS00107">
    <property type="entry name" value="PROTEIN_KINASE_ATP"/>
    <property type="match status" value="1"/>
</dbReference>
<evidence type="ECO:0000256" key="12">
    <source>
        <dbReference type="ARBA" id="ARBA00048679"/>
    </source>
</evidence>
<keyword evidence="7" id="KW-0418">Kinase</keyword>
<dbReference type="PROSITE" id="PS50011">
    <property type="entry name" value="PROTEIN_KINASE_DOM"/>
    <property type="match status" value="1"/>
</dbReference>
<evidence type="ECO:0000256" key="5">
    <source>
        <dbReference type="ARBA" id="ARBA00022737"/>
    </source>
</evidence>
<keyword evidence="10" id="KW-0325">Glycoprotein</keyword>
<dbReference type="InterPro" id="IPR000719">
    <property type="entry name" value="Prot_kinase_dom"/>
</dbReference>
<dbReference type="FunFam" id="3.30.200.20:FF:001208">
    <property type="entry name" value="Putative DUF26-domain receptor-like protein kinase family protein"/>
    <property type="match status" value="1"/>
</dbReference>
<evidence type="ECO:0000256" key="1">
    <source>
        <dbReference type="ARBA" id="ARBA00012513"/>
    </source>
</evidence>
<evidence type="ECO:0000313" key="17">
    <source>
        <dbReference type="EMBL" id="KAA8533169.1"/>
    </source>
</evidence>
<keyword evidence="18" id="KW-1185">Reference proteome</keyword>
<comment type="catalytic activity">
    <reaction evidence="12">
        <text>L-seryl-[protein] + ATP = O-phospho-L-seryl-[protein] + ADP + H(+)</text>
        <dbReference type="Rhea" id="RHEA:17989"/>
        <dbReference type="Rhea" id="RHEA-COMP:9863"/>
        <dbReference type="Rhea" id="RHEA-COMP:11604"/>
        <dbReference type="ChEBI" id="CHEBI:15378"/>
        <dbReference type="ChEBI" id="CHEBI:29999"/>
        <dbReference type="ChEBI" id="CHEBI:30616"/>
        <dbReference type="ChEBI" id="CHEBI:83421"/>
        <dbReference type="ChEBI" id="CHEBI:456216"/>
        <dbReference type="EC" id="2.7.11.1"/>
    </reaction>
</comment>
<dbReference type="GO" id="GO:0005524">
    <property type="term" value="F:ATP binding"/>
    <property type="evidence" value="ECO:0007669"/>
    <property type="project" value="UniProtKB-UniRule"/>
</dbReference>
<dbReference type="GO" id="GO:0004674">
    <property type="term" value="F:protein serine/threonine kinase activity"/>
    <property type="evidence" value="ECO:0007669"/>
    <property type="project" value="UniProtKB-KW"/>
</dbReference>
<dbReference type="Gene3D" id="1.10.510.10">
    <property type="entry name" value="Transferase(Phosphotransferase) domain 1"/>
    <property type="match status" value="2"/>
</dbReference>
<evidence type="ECO:0000313" key="18">
    <source>
        <dbReference type="Proteomes" id="UP000325577"/>
    </source>
</evidence>
<accession>A0A5J5AS85</accession>
<evidence type="ECO:0000256" key="8">
    <source>
        <dbReference type="ARBA" id="ARBA00022840"/>
    </source>
</evidence>
<dbReference type="EC" id="2.7.11.1" evidence="1"/>
<feature type="domain" description="Gnk2-homologous" evidence="16">
    <location>
        <begin position="1"/>
        <end position="85"/>
    </location>
</feature>
<dbReference type="InterPro" id="IPR038408">
    <property type="entry name" value="GNK2_sf"/>
</dbReference>
<dbReference type="Pfam" id="PF07714">
    <property type="entry name" value="PK_Tyr_Ser-Thr"/>
    <property type="match status" value="1"/>
</dbReference>
<feature type="domain" description="Protein kinase" evidence="15">
    <location>
        <begin position="275"/>
        <end position="766"/>
    </location>
</feature>
<keyword evidence="9" id="KW-0675">Receptor</keyword>
<evidence type="ECO:0000256" key="3">
    <source>
        <dbReference type="ARBA" id="ARBA00022679"/>
    </source>
</evidence>
<dbReference type="Proteomes" id="UP000325577">
    <property type="component" value="Linkage Group LG19"/>
</dbReference>
<evidence type="ECO:0000256" key="7">
    <source>
        <dbReference type="ARBA" id="ARBA00022777"/>
    </source>
</evidence>
<keyword evidence="4" id="KW-0732">Signal</keyword>
<dbReference type="InterPro" id="IPR052059">
    <property type="entry name" value="CR_Ser/Thr_kinase"/>
</dbReference>
<evidence type="ECO:0000256" key="11">
    <source>
        <dbReference type="ARBA" id="ARBA00047899"/>
    </source>
</evidence>
<feature type="domain" description="Gnk2-homologous" evidence="16">
    <location>
        <begin position="90"/>
        <end position="195"/>
    </location>
</feature>
<feature type="transmembrane region" description="Helical" evidence="14">
    <location>
        <begin position="209"/>
        <end position="234"/>
    </location>
</feature>
<proteinExistence type="predicted"/>
<comment type="catalytic activity">
    <reaction evidence="11">
        <text>L-threonyl-[protein] + ATP = O-phospho-L-threonyl-[protein] + ADP + H(+)</text>
        <dbReference type="Rhea" id="RHEA:46608"/>
        <dbReference type="Rhea" id="RHEA-COMP:11060"/>
        <dbReference type="Rhea" id="RHEA-COMP:11605"/>
        <dbReference type="ChEBI" id="CHEBI:15378"/>
        <dbReference type="ChEBI" id="CHEBI:30013"/>
        <dbReference type="ChEBI" id="CHEBI:30616"/>
        <dbReference type="ChEBI" id="CHEBI:61977"/>
        <dbReference type="ChEBI" id="CHEBI:456216"/>
        <dbReference type="EC" id="2.7.11.1"/>
    </reaction>
</comment>
<keyword evidence="5" id="KW-0677">Repeat</keyword>
<keyword evidence="2" id="KW-0723">Serine/threonine-protein kinase</keyword>
<evidence type="ECO:0000256" key="6">
    <source>
        <dbReference type="ARBA" id="ARBA00022741"/>
    </source>
</evidence>
<dbReference type="InterPro" id="IPR011009">
    <property type="entry name" value="Kinase-like_dom_sf"/>
</dbReference>
<dbReference type="PROSITE" id="PS51473">
    <property type="entry name" value="GNK2"/>
    <property type="match status" value="2"/>
</dbReference>
<evidence type="ECO:0000259" key="15">
    <source>
        <dbReference type="PROSITE" id="PS50011"/>
    </source>
</evidence>
<organism evidence="17 18">
    <name type="scientific">Nyssa sinensis</name>
    <dbReference type="NCBI Taxonomy" id="561372"/>
    <lineage>
        <taxon>Eukaryota</taxon>
        <taxon>Viridiplantae</taxon>
        <taxon>Streptophyta</taxon>
        <taxon>Embryophyta</taxon>
        <taxon>Tracheophyta</taxon>
        <taxon>Spermatophyta</taxon>
        <taxon>Magnoliopsida</taxon>
        <taxon>eudicotyledons</taxon>
        <taxon>Gunneridae</taxon>
        <taxon>Pentapetalae</taxon>
        <taxon>asterids</taxon>
        <taxon>Cornales</taxon>
        <taxon>Nyssaceae</taxon>
        <taxon>Nyssa</taxon>
    </lineage>
</organism>
<dbReference type="EMBL" id="CM018042">
    <property type="protein sequence ID" value="KAA8533169.1"/>
    <property type="molecule type" value="Genomic_DNA"/>
</dbReference>